<feature type="domain" description="BPL/LPL catalytic" evidence="7">
    <location>
        <begin position="74"/>
        <end position="263"/>
    </location>
</feature>
<dbReference type="Pfam" id="PF08279">
    <property type="entry name" value="HTH_11"/>
    <property type="match status" value="1"/>
</dbReference>
<keyword evidence="6" id="KW-0805">Transcription regulation</keyword>
<keyword evidence="6" id="KW-0238">DNA-binding</keyword>
<reference evidence="9" key="1">
    <citation type="submission" date="2017-04" db="EMBL/GenBank/DDBJ databases">
        <authorList>
            <person name="Varghese N."/>
            <person name="Submissions S."/>
        </authorList>
    </citation>
    <scope>NUCLEOTIDE SEQUENCE [LARGE SCALE GENOMIC DNA]</scope>
</reference>
<keyword evidence="2 6" id="KW-0547">Nucleotide-binding</keyword>
<dbReference type="Gene3D" id="2.30.30.100">
    <property type="match status" value="1"/>
</dbReference>
<comment type="similarity">
    <text evidence="6">Belongs to the biotin--protein ligase family.</text>
</comment>
<accession>A0A1Y6G550</accession>
<gene>
    <name evidence="6" type="primary">birA</name>
    <name evidence="8" type="ORF">SAMN06297229_2450</name>
</gene>
<dbReference type="RefSeq" id="WP_086435584.1">
    <property type="nucleotide sequence ID" value="NZ_FXWH01000004.1"/>
</dbReference>
<dbReference type="EMBL" id="FXWH01000004">
    <property type="protein sequence ID" value="SMQ80837.1"/>
    <property type="molecule type" value="Genomic_DNA"/>
</dbReference>
<dbReference type="PANTHER" id="PTHR12835:SF5">
    <property type="entry name" value="BIOTIN--PROTEIN LIGASE"/>
    <property type="match status" value="1"/>
</dbReference>
<comment type="function">
    <text evidence="6">Acts both as a biotin--[acetyl-CoA-carboxylase] ligase and a biotin-operon repressor. In the presence of ATP, BirA activates biotin to form the BirA-biotinyl-5'-adenylate (BirA-bio-5'-AMP or holoBirA) complex. HoloBirA can either transfer the biotinyl moiety to the biotin carboxyl carrier protein (BCCP) subunit of acetyl-CoA carboxylase, or bind to the biotin operator site and inhibit transcription of the operon.</text>
</comment>
<evidence type="ECO:0000313" key="8">
    <source>
        <dbReference type="EMBL" id="SMQ80837.1"/>
    </source>
</evidence>
<evidence type="ECO:0000259" key="7">
    <source>
        <dbReference type="PROSITE" id="PS51733"/>
    </source>
</evidence>
<dbReference type="OrthoDB" id="9807064at2"/>
<dbReference type="SUPFAM" id="SSF55681">
    <property type="entry name" value="Class II aaRS and biotin synthetases"/>
    <property type="match status" value="1"/>
</dbReference>
<dbReference type="InterPro" id="IPR036388">
    <property type="entry name" value="WH-like_DNA-bd_sf"/>
</dbReference>
<evidence type="ECO:0000256" key="2">
    <source>
        <dbReference type="ARBA" id="ARBA00022741"/>
    </source>
</evidence>
<keyword evidence="1 6" id="KW-0436">Ligase</keyword>
<dbReference type="InterPro" id="IPR030855">
    <property type="entry name" value="Bifunct_BirA"/>
</dbReference>
<feature type="binding site" evidence="6">
    <location>
        <position position="121"/>
    </location>
    <ligand>
        <name>biotin</name>
        <dbReference type="ChEBI" id="CHEBI:57586"/>
    </ligand>
</feature>
<dbReference type="Gene3D" id="1.10.10.10">
    <property type="entry name" value="Winged helix-like DNA-binding domain superfamily/Winged helix DNA-binding domain"/>
    <property type="match status" value="1"/>
</dbReference>
<dbReference type="InterPro" id="IPR045864">
    <property type="entry name" value="aa-tRNA-synth_II/BPL/LPL"/>
</dbReference>
<sequence length="331" mass="36477">MTTQNKSRRIEQLIEVLADGEFHSGERLGEQLGGISRTAVNQYIETLQQLGLEVFRVSGKGYRLASPLQLLHQQQIQDYLVAEKIELPLELQRVVTSSNDVVKELRVANPTAGLTVLAEAQTAGRGRRGRQWHSPFGTNLYLSMYWPLARGLSAAMGLSVALGVGIAELLDSAGVQNVQVKWPNDVYVNNKKIAGILVELEGHASEAAHVVVGIGLNLSMPSATKNIDQPWTDLASELPTALNRNYWAAKMVSECYRRLQAYDSDGLTPMLASWQRFDKFYQKPVTLVMGNKNVVGRALGIDDDGALLVERNGQVERFHAGELSIRDVAEV</sequence>
<keyword evidence="9" id="KW-1185">Reference proteome</keyword>
<proteinExistence type="inferred from homology"/>
<evidence type="ECO:0000256" key="5">
    <source>
        <dbReference type="ARBA" id="ARBA00047846"/>
    </source>
</evidence>
<dbReference type="GO" id="GO:0005524">
    <property type="term" value="F:ATP binding"/>
    <property type="evidence" value="ECO:0007669"/>
    <property type="project" value="UniProtKB-UniRule"/>
</dbReference>
<dbReference type="InterPro" id="IPR003142">
    <property type="entry name" value="BPL_C"/>
</dbReference>
<dbReference type="EC" id="6.3.4.15" evidence="6"/>
<dbReference type="GO" id="GO:0006355">
    <property type="term" value="P:regulation of DNA-templated transcription"/>
    <property type="evidence" value="ECO:0007669"/>
    <property type="project" value="UniProtKB-UniRule"/>
</dbReference>
<dbReference type="GO" id="GO:0003677">
    <property type="term" value="F:DNA binding"/>
    <property type="evidence" value="ECO:0007669"/>
    <property type="project" value="UniProtKB-UniRule"/>
</dbReference>
<organism evidence="8 9">
    <name type="scientific">Pseudidiomarina planktonica</name>
    <dbReference type="NCBI Taxonomy" id="1323738"/>
    <lineage>
        <taxon>Bacteria</taxon>
        <taxon>Pseudomonadati</taxon>
        <taxon>Pseudomonadota</taxon>
        <taxon>Gammaproteobacteria</taxon>
        <taxon>Alteromonadales</taxon>
        <taxon>Idiomarinaceae</taxon>
        <taxon>Pseudidiomarina</taxon>
    </lineage>
</organism>
<dbReference type="PANTHER" id="PTHR12835">
    <property type="entry name" value="BIOTIN PROTEIN LIGASE"/>
    <property type="match status" value="1"/>
</dbReference>
<comment type="caution">
    <text evidence="6">Lacks conserved residue(s) required for the propagation of feature annotation.</text>
</comment>
<dbReference type="CDD" id="cd16442">
    <property type="entry name" value="BPL"/>
    <property type="match status" value="1"/>
</dbReference>
<dbReference type="InterPro" id="IPR013196">
    <property type="entry name" value="HTH_11"/>
</dbReference>
<dbReference type="InterPro" id="IPR004143">
    <property type="entry name" value="BPL_LPL_catalytic"/>
</dbReference>
<evidence type="ECO:0000256" key="3">
    <source>
        <dbReference type="ARBA" id="ARBA00022840"/>
    </source>
</evidence>
<keyword evidence="6" id="KW-0804">Transcription</keyword>
<comment type="catalytic activity">
    <reaction evidence="5 6">
        <text>biotin + L-lysyl-[protein] + ATP = N(6)-biotinyl-L-lysyl-[protein] + AMP + diphosphate + H(+)</text>
        <dbReference type="Rhea" id="RHEA:11756"/>
        <dbReference type="Rhea" id="RHEA-COMP:9752"/>
        <dbReference type="Rhea" id="RHEA-COMP:10505"/>
        <dbReference type="ChEBI" id="CHEBI:15378"/>
        <dbReference type="ChEBI" id="CHEBI:29969"/>
        <dbReference type="ChEBI" id="CHEBI:30616"/>
        <dbReference type="ChEBI" id="CHEBI:33019"/>
        <dbReference type="ChEBI" id="CHEBI:57586"/>
        <dbReference type="ChEBI" id="CHEBI:83144"/>
        <dbReference type="ChEBI" id="CHEBI:456215"/>
        <dbReference type="EC" id="6.3.4.15"/>
    </reaction>
</comment>
<keyword evidence="3 6" id="KW-0067">ATP-binding</keyword>
<dbReference type="Proteomes" id="UP000194450">
    <property type="component" value="Unassembled WGS sequence"/>
</dbReference>
<feature type="binding site" evidence="6">
    <location>
        <position position="192"/>
    </location>
    <ligand>
        <name>biotin</name>
        <dbReference type="ChEBI" id="CHEBI:57586"/>
    </ligand>
</feature>
<keyword evidence="6" id="KW-0678">Repressor</keyword>
<dbReference type="InterPro" id="IPR008988">
    <property type="entry name" value="Transcriptional_repressor_C"/>
</dbReference>
<dbReference type="Pfam" id="PF03099">
    <property type="entry name" value="BPL_LplA_LipB"/>
    <property type="match status" value="1"/>
</dbReference>
<evidence type="ECO:0000256" key="4">
    <source>
        <dbReference type="ARBA" id="ARBA00023267"/>
    </source>
</evidence>
<dbReference type="PROSITE" id="PS51733">
    <property type="entry name" value="BPL_LPL_CATALYTIC"/>
    <property type="match status" value="1"/>
</dbReference>
<dbReference type="SUPFAM" id="SSF50037">
    <property type="entry name" value="C-terminal domain of transcriptional repressors"/>
    <property type="match status" value="1"/>
</dbReference>
<feature type="binding site" evidence="6">
    <location>
        <begin position="97"/>
        <end position="99"/>
    </location>
    <ligand>
        <name>biotin</name>
        <dbReference type="ChEBI" id="CHEBI:57586"/>
    </ligand>
</feature>
<keyword evidence="4 6" id="KW-0092">Biotin</keyword>
<evidence type="ECO:0000256" key="1">
    <source>
        <dbReference type="ARBA" id="ARBA00022598"/>
    </source>
</evidence>
<evidence type="ECO:0000313" key="9">
    <source>
        <dbReference type="Proteomes" id="UP000194450"/>
    </source>
</evidence>
<dbReference type="Pfam" id="PF02237">
    <property type="entry name" value="BPL_C"/>
    <property type="match status" value="1"/>
</dbReference>
<dbReference type="Gene3D" id="3.30.930.10">
    <property type="entry name" value="Bira Bifunctional Protein, Domain 2"/>
    <property type="match status" value="1"/>
</dbReference>
<dbReference type="SUPFAM" id="SSF46785">
    <property type="entry name" value="Winged helix' DNA-binding domain"/>
    <property type="match status" value="1"/>
</dbReference>
<protein>
    <recommendedName>
        <fullName evidence="6">Bifunctional ligase/repressor BirA</fullName>
    </recommendedName>
    <alternativeName>
        <fullName evidence="6">Biotin operon repressor</fullName>
    </alternativeName>
    <alternativeName>
        <fullName evidence="6">Biotin--[acetyl-CoA-carboxylase] ligase</fullName>
        <ecNumber evidence="6">6.3.4.15</ecNumber>
    </alternativeName>
    <alternativeName>
        <fullName evidence="6">Biotin--protein ligase</fullName>
    </alternativeName>
    <alternativeName>
        <fullName evidence="6">Biotin-[acetyl-CoA carboxylase] synthetase</fullName>
    </alternativeName>
</protein>
<dbReference type="HAMAP" id="MF_00978">
    <property type="entry name" value="Bifunct_BirA"/>
    <property type="match status" value="1"/>
</dbReference>
<dbReference type="NCBIfam" id="TIGR00121">
    <property type="entry name" value="birA_ligase"/>
    <property type="match status" value="1"/>
</dbReference>
<dbReference type="AlphaFoldDB" id="A0A1Y6G550"/>
<dbReference type="InterPro" id="IPR004408">
    <property type="entry name" value="Biotin_CoA_COase_ligase"/>
</dbReference>
<name>A0A1Y6G550_9GAMM</name>
<dbReference type="NCBIfam" id="NF008847">
    <property type="entry name" value="PRK11886.1-2"/>
    <property type="match status" value="1"/>
</dbReference>
<dbReference type="GO" id="GO:0004077">
    <property type="term" value="F:biotin--[biotin carboxyl-carrier protein] ligase activity"/>
    <property type="evidence" value="ECO:0007669"/>
    <property type="project" value="UniProtKB-UniRule"/>
</dbReference>
<evidence type="ECO:0000256" key="6">
    <source>
        <dbReference type="HAMAP-Rule" id="MF_00978"/>
    </source>
</evidence>
<dbReference type="InterPro" id="IPR036390">
    <property type="entry name" value="WH_DNA-bd_sf"/>
</dbReference>
<dbReference type="GO" id="GO:0005737">
    <property type="term" value="C:cytoplasm"/>
    <property type="evidence" value="ECO:0007669"/>
    <property type="project" value="TreeGrafter"/>
</dbReference>
<feature type="binding site" evidence="6">
    <location>
        <begin position="125"/>
        <end position="127"/>
    </location>
    <ligand>
        <name>biotin</name>
        <dbReference type="ChEBI" id="CHEBI:57586"/>
    </ligand>
</feature>